<dbReference type="RefSeq" id="XP_002770812.1">
    <property type="nucleotide sequence ID" value="XM_002770766.1"/>
</dbReference>
<name>B5RUF8_DEBHA</name>
<reference evidence="2 3" key="1">
    <citation type="journal article" date="2004" name="Nature">
        <title>Genome evolution in yeasts.</title>
        <authorList>
            <consortium name="Genolevures"/>
            <person name="Dujon B."/>
            <person name="Sherman D."/>
            <person name="Fischer G."/>
            <person name="Durrens P."/>
            <person name="Casaregola S."/>
            <person name="Lafontaine I."/>
            <person name="de Montigny J."/>
            <person name="Marck C."/>
            <person name="Neuveglise C."/>
            <person name="Talla E."/>
            <person name="Goffard N."/>
            <person name="Frangeul L."/>
            <person name="Aigle M."/>
            <person name="Anthouard V."/>
            <person name="Babour A."/>
            <person name="Barbe V."/>
            <person name="Barnay S."/>
            <person name="Blanchin S."/>
            <person name="Beckerich J.M."/>
            <person name="Beyne E."/>
            <person name="Bleykasten C."/>
            <person name="Boisrame A."/>
            <person name="Boyer J."/>
            <person name="Cattolico L."/>
            <person name="Confanioleri F."/>
            <person name="de Daruvar A."/>
            <person name="Despons L."/>
            <person name="Fabre E."/>
            <person name="Fairhead C."/>
            <person name="Ferry-Dumazet H."/>
            <person name="Groppi A."/>
            <person name="Hantraye F."/>
            <person name="Hennequin C."/>
            <person name="Jauniaux N."/>
            <person name="Joyet P."/>
            <person name="Kachouri R."/>
            <person name="Kerrest A."/>
            <person name="Koszul R."/>
            <person name="Lemaire M."/>
            <person name="Lesur I."/>
            <person name="Ma L."/>
            <person name="Muller H."/>
            <person name="Nicaud J.M."/>
            <person name="Nikolski M."/>
            <person name="Oztas S."/>
            <person name="Ozier-Kalogeropoulos O."/>
            <person name="Pellenz S."/>
            <person name="Potier S."/>
            <person name="Richard G.F."/>
            <person name="Straub M.L."/>
            <person name="Suleau A."/>
            <person name="Swennene D."/>
            <person name="Tekaia F."/>
            <person name="Wesolowski-Louvel M."/>
            <person name="Westhof E."/>
            <person name="Wirth B."/>
            <person name="Zeniou-Meyer M."/>
            <person name="Zivanovic I."/>
            <person name="Bolotin-Fukuhara M."/>
            <person name="Thierry A."/>
            <person name="Bouchier C."/>
            <person name="Caudron B."/>
            <person name="Scarpelli C."/>
            <person name="Gaillardin C."/>
            <person name="Weissenbach J."/>
            <person name="Wincker P."/>
            <person name="Souciet J.L."/>
        </authorList>
    </citation>
    <scope>NUCLEOTIDE SEQUENCE [LARGE SCALE GENOMIC DNA]</scope>
    <source>
        <strain evidence="3">ATCC 36239 / CBS 767 / BCRC 21394 / JCM 1990 / NBRC 0083 / IGC 2968</strain>
    </source>
</reference>
<dbReference type="EMBL" id="CR382138">
    <property type="protein sequence ID" value="CAR66336.1"/>
    <property type="molecule type" value="Genomic_DNA"/>
</dbReference>
<dbReference type="OrthoDB" id="4088947at2759"/>
<proteinExistence type="predicted"/>
<dbReference type="KEGG" id="dha:DEHA2F13200g"/>
<evidence type="ECO:0000313" key="2">
    <source>
        <dbReference type="EMBL" id="CAR66336.1"/>
    </source>
</evidence>
<evidence type="ECO:0000256" key="1">
    <source>
        <dbReference type="SAM" id="Phobius"/>
    </source>
</evidence>
<protein>
    <submittedName>
        <fullName evidence="2">DEHA2F13200p</fullName>
    </submittedName>
</protein>
<dbReference type="eggNOG" id="ENOG502T3B2">
    <property type="taxonomic scope" value="Eukaryota"/>
</dbReference>
<dbReference type="HOGENOM" id="CLU_750104_0_0_1"/>
<sequence length="369" mass="42936">MYCPKPVSICLTVRRPISRIFRGIGTYNKFGKRKISSIWIREYNSSKQNFKQEFERRKYDQLIREQVLRSTLQNNMGFINGSSTVRDNRKLPFRTILLLIICSSSLTIGVYVISQLVKFKQDGNHRRIFLPLWFSANWLFKSTYSFPKGLKYLDREYFDYSMVEMSQQNSGNDCSDVGNFIKLLIDENIKYKVLEELSLNNSIRKMFKLPLGIDLDSPKFNIWLETKYPSVSGIQINMENNNGVSSVNMSWIIKSLNFNSIINDALVSAGLKLDRISTDESIRGSFLDKGIKEAKSINEHKHINTNKDYDVFFSGEFKIKDKYKVEKGTLSYKGMFDFSHLMINRGVKIIKMDMVLETNESESIKYKVL</sequence>
<accession>B5RUF8</accession>
<dbReference type="AlphaFoldDB" id="B5RUF8"/>
<feature type="transmembrane region" description="Helical" evidence="1">
    <location>
        <begin position="96"/>
        <end position="117"/>
    </location>
</feature>
<keyword evidence="1" id="KW-0812">Transmembrane</keyword>
<gene>
    <name evidence="2" type="ordered locus">DEHA2F13200g</name>
</gene>
<organism evidence="2 3">
    <name type="scientific">Debaryomyces hansenii (strain ATCC 36239 / CBS 767 / BCRC 21394 / JCM 1990 / NBRC 0083 / IGC 2968)</name>
    <name type="common">Yeast</name>
    <name type="synonym">Torulaspora hansenii</name>
    <dbReference type="NCBI Taxonomy" id="284592"/>
    <lineage>
        <taxon>Eukaryota</taxon>
        <taxon>Fungi</taxon>
        <taxon>Dikarya</taxon>
        <taxon>Ascomycota</taxon>
        <taxon>Saccharomycotina</taxon>
        <taxon>Pichiomycetes</taxon>
        <taxon>Debaryomycetaceae</taxon>
        <taxon>Debaryomyces</taxon>
    </lineage>
</organism>
<evidence type="ECO:0000313" key="3">
    <source>
        <dbReference type="Proteomes" id="UP000000599"/>
    </source>
</evidence>
<dbReference type="InParanoid" id="B5RUF8"/>
<keyword evidence="3" id="KW-1185">Reference proteome</keyword>
<dbReference type="GeneID" id="8998963"/>
<keyword evidence="1" id="KW-0472">Membrane</keyword>
<keyword evidence="1" id="KW-1133">Transmembrane helix</keyword>
<dbReference type="Proteomes" id="UP000000599">
    <property type="component" value="Chromosome F"/>
</dbReference>
<dbReference type="OMA" id="IFLPLWF"/>